<reference evidence="3" key="1">
    <citation type="submission" date="2017-12" db="EMBL/GenBank/DDBJ databases">
        <authorList>
            <consortium name="DOE Joint Genome Institute"/>
            <person name="Mondo S.J."/>
            <person name="Kjaerbolling I."/>
            <person name="Vesth T.C."/>
            <person name="Frisvad J.C."/>
            <person name="Nybo J.L."/>
            <person name="Theobald S."/>
            <person name="Kuo A."/>
            <person name="Bowyer P."/>
            <person name="Matsuda Y."/>
            <person name="Lyhne E.K."/>
            <person name="Kogle M.E."/>
            <person name="Clum A."/>
            <person name="Lipzen A."/>
            <person name="Salamov A."/>
            <person name="Ngan C.Y."/>
            <person name="Daum C."/>
            <person name="Chiniquy J."/>
            <person name="Barry K."/>
            <person name="LaButti K."/>
            <person name="Haridas S."/>
            <person name="Simmons B.A."/>
            <person name="Magnuson J.K."/>
            <person name="Mortensen U.H."/>
            <person name="Larsen T.O."/>
            <person name="Grigoriev I.V."/>
            <person name="Baker S.E."/>
            <person name="Andersen M.R."/>
            <person name="Nordberg H.P."/>
            <person name="Cantor M.N."/>
            <person name="Hua S.X."/>
        </authorList>
    </citation>
    <scope>NUCLEOTIDE SEQUENCE [LARGE SCALE GENOMIC DNA]</scope>
    <source>
        <strain evidence="3">IBT 19404</strain>
    </source>
</reference>
<evidence type="ECO:0000313" key="2">
    <source>
        <dbReference type="EMBL" id="PLN78021.1"/>
    </source>
</evidence>
<proteinExistence type="predicted"/>
<organism evidence="2 3">
    <name type="scientific">Aspergillus taichungensis</name>
    <dbReference type="NCBI Taxonomy" id="482145"/>
    <lineage>
        <taxon>Eukaryota</taxon>
        <taxon>Fungi</taxon>
        <taxon>Dikarya</taxon>
        <taxon>Ascomycota</taxon>
        <taxon>Pezizomycotina</taxon>
        <taxon>Eurotiomycetes</taxon>
        <taxon>Eurotiomycetidae</taxon>
        <taxon>Eurotiales</taxon>
        <taxon>Aspergillaceae</taxon>
        <taxon>Aspergillus</taxon>
        <taxon>Aspergillus subgen. Circumdati</taxon>
    </lineage>
</organism>
<protein>
    <submittedName>
        <fullName evidence="2">Uncharacterized protein</fullName>
    </submittedName>
</protein>
<keyword evidence="1" id="KW-1133">Transmembrane helix</keyword>
<dbReference type="AlphaFoldDB" id="A0A2J5HLJ8"/>
<feature type="transmembrane region" description="Helical" evidence="1">
    <location>
        <begin position="15"/>
        <end position="36"/>
    </location>
</feature>
<keyword evidence="1" id="KW-0812">Transmembrane</keyword>
<evidence type="ECO:0000313" key="3">
    <source>
        <dbReference type="Proteomes" id="UP000235023"/>
    </source>
</evidence>
<keyword evidence="1" id="KW-0472">Membrane</keyword>
<dbReference type="EMBL" id="KZ559584">
    <property type="protein sequence ID" value="PLN78021.1"/>
    <property type="molecule type" value="Genomic_DNA"/>
</dbReference>
<dbReference type="Proteomes" id="UP000235023">
    <property type="component" value="Unassembled WGS sequence"/>
</dbReference>
<sequence>MELIFLEFCCFGRLVVFFSLALLSSPIILVFCRVVWIELDFHQQSDRPWGFLIGLLMLECARPVQLCTE</sequence>
<name>A0A2J5HLJ8_9EURO</name>
<accession>A0A2J5HLJ8</accession>
<gene>
    <name evidence="2" type="ORF">BDW42DRAFT_175663</name>
</gene>
<evidence type="ECO:0000256" key="1">
    <source>
        <dbReference type="SAM" id="Phobius"/>
    </source>
</evidence>
<keyword evidence="3" id="KW-1185">Reference proteome</keyword>